<feature type="compositionally biased region" description="Basic and acidic residues" evidence="2">
    <location>
        <begin position="68"/>
        <end position="91"/>
    </location>
</feature>
<reference evidence="3" key="1">
    <citation type="submission" date="2022-11" db="EMBL/GenBank/DDBJ databases">
        <authorList>
            <person name="Petersen C."/>
        </authorList>
    </citation>
    <scope>NUCLEOTIDE SEQUENCE</scope>
    <source>
        <strain evidence="3">IBT 21917</strain>
    </source>
</reference>
<dbReference type="OrthoDB" id="4339014at2759"/>
<name>A0A9W9IVI1_9EURO</name>
<feature type="region of interest" description="Disordered" evidence="2">
    <location>
        <begin position="703"/>
        <end position="779"/>
    </location>
</feature>
<feature type="coiled-coil region" evidence="1">
    <location>
        <begin position="564"/>
        <end position="621"/>
    </location>
</feature>
<feature type="compositionally biased region" description="Basic and acidic residues" evidence="2">
    <location>
        <begin position="710"/>
        <end position="727"/>
    </location>
</feature>
<feature type="compositionally biased region" description="Low complexity" evidence="2">
    <location>
        <begin position="236"/>
        <end position="254"/>
    </location>
</feature>
<feature type="region of interest" description="Disordered" evidence="2">
    <location>
        <begin position="405"/>
        <end position="432"/>
    </location>
</feature>
<sequence length="908" mass="98507">MSSHADSPGSEDFVSMDLTPDRDKSDVEPHEAPIKVPASPTIIRLSGLGLENAMLGQPKPGNAFAGMKHRDSEYSKLPRKSGGEQKIDPRARPGSNLLVNGSRRAGLPKVTSPVEPLQRPVIVRKPSNLDYDEDLALPMPKPRHTRMDPADEAPMPAEEWKKVHVGQKRCAMDPSVPARAGVSASGSLSADSKKMSRLEAIRSKLSFKDLRKECAKEEITSQFPSPSPDDPKTRSRWGIPGSSSPSIAPSVQSVKPKFTSTDDSQVPGPAGTMANTTSQMNLAPTRIPLPPSGTFSDIQGTMAAPKSPMSPPNNVLGGKAPTVTGSKNMKNTSSTTSSRAASVSTADFPPDIVVSCPSLDTAQKRLPTRAPSTPNSTLFKYLGTKDSPGNTTDICEDGGKAKYLPKDWPRGSSTPSPQTKVLSTPSSAFDENEAGVDSLTDHLPSFKERLQKANISFSQSHCPEMHSQSSALHIDEIVTMVQSIQRQTNSGISCISKKLEDLSAWIGDQLKNQIEGISDLGRANSDLFAKQCQISREMMKFQLDMRLDIGVMEKRLTDFESKLLDGLQNEVRQLARSFEELNHRTEALIAKYSSSDNQSFIELQRQKNAEIEREIAHVKGQQVALAAIAPFHAQSIHQMQPRPSESSTGSAEPLIRQAEMLSSVPHFPVAPTPAGPLLESKSVAVFPRSVSLTRKGLLKGIKDMASTSPESKERVQDKAKTTDDSKKWNVFGFRRRRDPNEPPGSTTKFPWSSSRRAKDIPMVDEPRSSRSSSPPVPAILRNIPSSLEIHRIDRSNVHPALRSTLQEGTAPQDRSPSTSLETSTPSSAIGHNHAHDKAAAEGLHASPSDKLQPSMEASQSTSFHTGAYGSSSVQSSSEDMQKVQALGDSELNPQEWDRITFHGSDTPN</sequence>
<feature type="compositionally biased region" description="Low complexity" evidence="2">
    <location>
        <begin position="815"/>
        <end position="827"/>
    </location>
</feature>
<feature type="region of interest" description="Disordered" evidence="2">
    <location>
        <begin position="215"/>
        <end position="344"/>
    </location>
</feature>
<feature type="compositionally biased region" description="Polar residues" evidence="2">
    <location>
        <begin position="743"/>
        <end position="754"/>
    </location>
</feature>
<comment type="caution">
    <text evidence="3">The sequence shown here is derived from an EMBL/GenBank/DDBJ whole genome shotgun (WGS) entry which is preliminary data.</text>
</comment>
<keyword evidence="1" id="KW-0175">Coiled coil</keyword>
<dbReference type="AlphaFoldDB" id="A0A9W9IVI1"/>
<protein>
    <submittedName>
        <fullName evidence="3">Uncharacterized protein</fullName>
    </submittedName>
</protein>
<reference evidence="3" key="2">
    <citation type="journal article" date="2023" name="IMA Fungus">
        <title>Comparative genomic study of the Penicillium genus elucidates a diverse pangenome and 15 lateral gene transfer events.</title>
        <authorList>
            <person name="Petersen C."/>
            <person name="Sorensen T."/>
            <person name="Nielsen M.R."/>
            <person name="Sondergaard T.E."/>
            <person name="Sorensen J.L."/>
            <person name="Fitzpatrick D.A."/>
            <person name="Frisvad J.C."/>
            <person name="Nielsen K.L."/>
        </authorList>
    </citation>
    <scope>NUCLEOTIDE SEQUENCE</scope>
    <source>
        <strain evidence="3">IBT 21917</strain>
    </source>
</reference>
<feature type="compositionally biased region" description="Basic and acidic residues" evidence="2">
    <location>
        <begin position="19"/>
        <end position="33"/>
    </location>
</feature>
<feature type="compositionally biased region" description="Low complexity" evidence="2">
    <location>
        <begin position="332"/>
        <end position="344"/>
    </location>
</feature>
<gene>
    <name evidence="3" type="ORF">N7492_001882</name>
</gene>
<keyword evidence="4" id="KW-1185">Reference proteome</keyword>
<dbReference type="EMBL" id="JAPQKO010000001">
    <property type="protein sequence ID" value="KAJ5184266.1"/>
    <property type="molecule type" value="Genomic_DNA"/>
</dbReference>
<feature type="compositionally biased region" description="Polar residues" evidence="2">
    <location>
        <begin position="805"/>
        <end position="814"/>
    </location>
</feature>
<feature type="compositionally biased region" description="Polar residues" evidence="2">
    <location>
        <begin position="411"/>
        <end position="429"/>
    </location>
</feature>
<evidence type="ECO:0000256" key="2">
    <source>
        <dbReference type="SAM" id="MobiDB-lite"/>
    </source>
</evidence>
<feature type="compositionally biased region" description="Basic and acidic residues" evidence="2">
    <location>
        <begin position="756"/>
        <end position="768"/>
    </location>
</feature>
<feature type="region of interest" description="Disordered" evidence="2">
    <location>
        <begin position="59"/>
        <end position="195"/>
    </location>
</feature>
<evidence type="ECO:0000256" key="1">
    <source>
        <dbReference type="SAM" id="Coils"/>
    </source>
</evidence>
<feature type="region of interest" description="Disordered" evidence="2">
    <location>
        <begin position="805"/>
        <end position="908"/>
    </location>
</feature>
<feature type="compositionally biased region" description="Polar residues" evidence="2">
    <location>
        <begin position="273"/>
        <end position="282"/>
    </location>
</feature>
<dbReference type="Proteomes" id="UP001146351">
    <property type="component" value="Unassembled WGS sequence"/>
</dbReference>
<evidence type="ECO:0000313" key="3">
    <source>
        <dbReference type="EMBL" id="KAJ5184266.1"/>
    </source>
</evidence>
<feature type="region of interest" description="Disordered" evidence="2">
    <location>
        <begin position="1"/>
        <end position="36"/>
    </location>
</feature>
<evidence type="ECO:0000313" key="4">
    <source>
        <dbReference type="Proteomes" id="UP001146351"/>
    </source>
</evidence>
<feature type="compositionally biased region" description="Polar residues" evidence="2">
    <location>
        <begin position="849"/>
        <end position="864"/>
    </location>
</feature>
<accession>A0A9W9IVI1</accession>
<proteinExistence type="predicted"/>
<organism evidence="3 4">
    <name type="scientific">Penicillium capsulatum</name>
    <dbReference type="NCBI Taxonomy" id="69766"/>
    <lineage>
        <taxon>Eukaryota</taxon>
        <taxon>Fungi</taxon>
        <taxon>Dikarya</taxon>
        <taxon>Ascomycota</taxon>
        <taxon>Pezizomycotina</taxon>
        <taxon>Eurotiomycetes</taxon>
        <taxon>Eurotiomycetidae</taxon>
        <taxon>Eurotiales</taxon>
        <taxon>Aspergillaceae</taxon>
        <taxon>Penicillium</taxon>
    </lineage>
</organism>